<protein>
    <submittedName>
        <fullName evidence="1">CTD nuclear envelope phosphatase 1</fullName>
    </submittedName>
</protein>
<evidence type="ECO:0000313" key="1">
    <source>
        <dbReference type="EMBL" id="MBX35510.1"/>
    </source>
</evidence>
<reference evidence="1" key="1">
    <citation type="submission" date="2018-02" db="EMBL/GenBank/DDBJ databases">
        <title>Rhizophora mucronata_Transcriptome.</title>
        <authorList>
            <person name="Meera S.P."/>
            <person name="Sreeshan A."/>
            <person name="Augustine A."/>
        </authorList>
    </citation>
    <scope>NUCLEOTIDE SEQUENCE</scope>
    <source>
        <tissue evidence="1">Leaf</tissue>
    </source>
</reference>
<accession>A0A2P2MZ57</accession>
<sequence>MKDSTCLNGFRCRESQHSRMKIVCNENHLPFFVPFTESFHSEAASCCRKHDLLYWNNMHTGGMDEW</sequence>
<proteinExistence type="predicted"/>
<dbReference type="AlphaFoldDB" id="A0A2P2MZ57"/>
<name>A0A2P2MZ57_RHIMU</name>
<dbReference type="EMBL" id="GGEC01055026">
    <property type="protein sequence ID" value="MBX35510.1"/>
    <property type="molecule type" value="Transcribed_RNA"/>
</dbReference>
<organism evidence="1">
    <name type="scientific">Rhizophora mucronata</name>
    <name type="common">Asiatic mangrove</name>
    <dbReference type="NCBI Taxonomy" id="61149"/>
    <lineage>
        <taxon>Eukaryota</taxon>
        <taxon>Viridiplantae</taxon>
        <taxon>Streptophyta</taxon>
        <taxon>Embryophyta</taxon>
        <taxon>Tracheophyta</taxon>
        <taxon>Spermatophyta</taxon>
        <taxon>Magnoliopsida</taxon>
        <taxon>eudicotyledons</taxon>
        <taxon>Gunneridae</taxon>
        <taxon>Pentapetalae</taxon>
        <taxon>rosids</taxon>
        <taxon>fabids</taxon>
        <taxon>Malpighiales</taxon>
        <taxon>Rhizophoraceae</taxon>
        <taxon>Rhizophora</taxon>
    </lineage>
</organism>